<dbReference type="RefSeq" id="WP_203324389.1">
    <property type="nucleotide sequence ID" value="NZ_CP069213.1"/>
</dbReference>
<reference evidence="2 3" key="1">
    <citation type="journal article" date="2012" name="Antonie Van Leeuwenhoek">
        <title>Shewanella litorisediminis sp. nov., a gammaproteobacterium isolated from a tidal flat sediment.</title>
        <authorList>
            <person name="Lee M.H."/>
            <person name="Yoon J.H."/>
        </authorList>
    </citation>
    <scope>NUCLEOTIDE SEQUENCE [LARGE SCALE GENOMIC DNA]</scope>
    <source>
        <strain evidence="2 3">SMK1-12</strain>
    </source>
</reference>
<protein>
    <submittedName>
        <fullName evidence="2">Inovirus Gp2 family protein</fullName>
    </submittedName>
</protein>
<keyword evidence="3" id="KW-1185">Reference proteome</keyword>
<dbReference type="Proteomes" id="UP000596252">
    <property type="component" value="Chromosome"/>
</dbReference>
<name>A0ABX7G047_9GAMM</name>
<gene>
    <name evidence="2" type="ORF">JQC75_12395</name>
</gene>
<sequence length="199" mass="23677">MRVANNKVYNAVYQSRINCVIDRSLMLSSRLAVFRFDLRFPQIYTVNDHPYMRRFFDSLKYRLQRYMDKKRADGGYYHKLTFGYIWVREKDEAWNYHYHLALVVSKDVFYGWGVFDLNFCNLSSMVIESWASALGLNEIEVDGCAHFVRNVFYLNINSPEYFLQRQSVDSALNYLAKNKTKILDDECRNFGCSQKVHVF</sequence>
<organism evidence="2 3">
    <name type="scientific">Shewanella litorisediminis</name>
    <dbReference type="NCBI Taxonomy" id="1173586"/>
    <lineage>
        <taxon>Bacteria</taxon>
        <taxon>Pseudomonadati</taxon>
        <taxon>Pseudomonadota</taxon>
        <taxon>Gammaproteobacteria</taxon>
        <taxon>Alteromonadales</taxon>
        <taxon>Shewanellaceae</taxon>
        <taxon>Shewanella</taxon>
    </lineage>
</organism>
<dbReference type="EMBL" id="CP069213">
    <property type="protein sequence ID" value="QRH00677.1"/>
    <property type="molecule type" value="Genomic_DNA"/>
</dbReference>
<dbReference type="InterPro" id="IPR057271">
    <property type="entry name" value="YagK_YfjJ_C"/>
</dbReference>
<proteinExistence type="predicted"/>
<evidence type="ECO:0000313" key="3">
    <source>
        <dbReference type="Proteomes" id="UP000596252"/>
    </source>
</evidence>
<dbReference type="Pfam" id="PF11726">
    <property type="entry name" value="YagK_YfjJ_C"/>
    <property type="match status" value="1"/>
</dbReference>
<evidence type="ECO:0000313" key="2">
    <source>
        <dbReference type="EMBL" id="QRH00677.1"/>
    </source>
</evidence>
<evidence type="ECO:0000259" key="1">
    <source>
        <dbReference type="Pfam" id="PF11726"/>
    </source>
</evidence>
<feature type="domain" description="YagK/YfjJ C-terminal" evidence="1">
    <location>
        <begin position="29"/>
        <end position="193"/>
    </location>
</feature>
<accession>A0ABX7G047</accession>